<dbReference type="SUPFAM" id="SSF53448">
    <property type="entry name" value="Nucleotide-diphospho-sugar transferases"/>
    <property type="match status" value="1"/>
</dbReference>
<evidence type="ECO:0000313" key="4">
    <source>
        <dbReference type="Proteomes" id="UP001408356"/>
    </source>
</evidence>
<feature type="transmembrane region" description="Helical" evidence="2">
    <location>
        <begin position="21"/>
        <end position="37"/>
    </location>
</feature>
<evidence type="ECO:0000256" key="2">
    <source>
        <dbReference type="SAM" id="Phobius"/>
    </source>
</evidence>
<proteinExistence type="inferred from homology"/>
<organism evidence="3 4">
    <name type="scientific">Seiridium unicorne</name>
    <dbReference type="NCBI Taxonomy" id="138068"/>
    <lineage>
        <taxon>Eukaryota</taxon>
        <taxon>Fungi</taxon>
        <taxon>Dikarya</taxon>
        <taxon>Ascomycota</taxon>
        <taxon>Pezizomycotina</taxon>
        <taxon>Sordariomycetes</taxon>
        <taxon>Xylariomycetidae</taxon>
        <taxon>Amphisphaeriales</taxon>
        <taxon>Sporocadaceae</taxon>
        <taxon>Seiridium</taxon>
    </lineage>
</organism>
<dbReference type="InterPro" id="IPR007577">
    <property type="entry name" value="GlycoTrfase_DXD_sugar-bd_CS"/>
</dbReference>
<comment type="caution">
    <text evidence="3">The sequence shown here is derived from an EMBL/GenBank/DDBJ whole genome shotgun (WGS) entry which is preliminary data.</text>
</comment>
<dbReference type="GO" id="GO:0016740">
    <property type="term" value="F:transferase activity"/>
    <property type="evidence" value="ECO:0007669"/>
    <property type="project" value="UniProtKB-KW"/>
</dbReference>
<dbReference type="Proteomes" id="UP001408356">
    <property type="component" value="Unassembled WGS sequence"/>
</dbReference>
<sequence length="379" mass="43551">MFKTTPASNRSMMGAFRRRRGLVLPFVFLSVAIYLWFPQIVSYGDKLRQTGPWSSQPDLEQAFVPNKDEVDCLHGSLPPSSDDEFTVAEPIPNRVHFIYGLSNPYNKPGAGTFDFLCYLAVRSAIVGLKADEVFLHYTYISEPPSPDADASPLTNPWIKRLEKDITLVHHSPEEMANLKSRPDAVWQAAHVSDILRLKLLQSEGGIYLDMDAFGLRPFGRVLNSPRGMVLGYEGGNRYGLCNAIMAAHPNSSFTERWLDSYDGQDLSREWNYHSVVLPGLMQKEYPTEVCALPPTSFFWPTWTWRHIEWMHETLDRQQAHYWAGEVERNGGSLFEDQLAYHAWSQMAWSRYLKHLTPEVVRKRNTRFNIMISRFLEDDV</sequence>
<dbReference type="PANTHER" id="PTHR46830">
    <property type="entry name" value="TRANSFERASE, PUTATIVE-RELATED"/>
    <property type="match status" value="1"/>
</dbReference>
<keyword evidence="2" id="KW-0472">Membrane</keyword>
<dbReference type="Pfam" id="PF04488">
    <property type="entry name" value="Gly_transf_sug"/>
    <property type="match status" value="1"/>
</dbReference>
<accession>A0ABR2VI49</accession>
<dbReference type="Gene3D" id="3.90.550.20">
    <property type="match status" value="1"/>
</dbReference>
<dbReference type="EMBL" id="JARVKF010000001">
    <property type="protein sequence ID" value="KAK9426620.1"/>
    <property type="molecule type" value="Genomic_DNA"/>
</dbReference>
<protein>
    <submittedName>
        <fullName evidence="3">Glycosyl transferase</fullName>
    </submittedName>
</protein>
<dbReference type="PANTHER" id="PTHR46830:SF2">
    <property type="entry name" value="ALPHA-1,4-N-ACETYLGLUCOSAMINYLTRANSFERASE"/>
    <property type="match status" value="1"/>
</dbReference>
<comment type="similarity">
    <text evidence="1">Belongs to the glycosyltransferase 32 family.</text>
</comment>
<evidence type="ECO:0000313" key="3">
    <source>
        <dbReference type="EMBL" id="KAK9426620.1"/>
    </source>
</evidence>
<keyword evidence="2" id="KW-0812">Transmembrane</keyword>
<evidence type="ECO:0000256" key="1">
    <source>
        <dbReference type="ARBA" id="ARBA00009003"/>
    </source>
</evidence>
<keyword evidence="2" id="KW-1133">Transmembrane helix</keyword>
<name>A0ABR2VI49_9PEZI</name>
<keyword evidence="3" id="KW-0808">Transferase</keyword>
<gene>
    <name evidence="3" type="ORF">SUNI508_00147</name>
</gene>
<dbReference type="InterPro" id="IPR029044">
    <property type="entry name" value="Nucleotide-diphossugar_trans"/>
</dbReference>
<keyword evidence="4" id="KW-1185">Reference proteome</keyword>
<reference evidence="3 4" key="1">
    <citation type="journal article" date="2024" name="J. Plant Pathol.">
        <title>Sequence and assembly of the genome of Seiridium unicorne, isolate CBS 538.82, causal agent of cypress canker disease.</title>
        <authorList>
            <person name="Scali E."/>
            <person name="Rocca G.D."/>
            <person name="Danti R."/>
            <person name="Garbelotto M."/>
            <person name="Barberini S."/>
            <person name="Baroncelli R."/>
            <person name="Emiliani G."/>
        </authorList>
    </citation>
    <scope>NUCLEOTIDE SEQUENCE [LARGE SCALE GENOMIC DNA]</scope>
    <source>
        <strain evidence="3 4">BM-138-508</strain>
    </source>
</reference>